<dbReference type="InterPro" id="IPR043720">
    <property type="entry name" value="DUF5661"/>
</dbReference>
<gene>
    <name evidence="1" type="ORF">S01H1_19881</name>
</gene>
<dbReference type="Pfam" id="PF18905">
    <property type="entry name" value="DUF5661"/>
    <property type="match status" value="1"/>
</dbReference>
<dbReference type="EMBL" id="BARS01010798">
    <property type="protein sequence ID" value="GAF97449.1"/>
    <property type="molecule type" value="Genomic_DNA"/>
</dbReference>
<reference evidence="1" key="1">
    <citation type="journal article" date="2014" name="Front. Microbiol.">
        <title>High frequency of phylogenetically diverse reductive dehalogenase-homologous genes in deep subseafloor sedimentary metagenomes.</title>
        <authorList>
            <person name="Kawai M."/>
            <person name="Futagami T."/>
            <person name="Toyoda A."/>
            <person name="Takaki Y."/>
            <person name="Nishi S."/>
            <person name="Hori S."/>
            <person name="Arai W."/>
            <person name="Tsubouchi T."/>
            <person name="Morono Y."/>
            <person name="Uchiyama I."/>
            <person name="Ito T."/>
            <person name="Fujiyama A."/>
            <person name="Inagaki F."/>
            <person name="Takami H."/>
        </authorList>
    </citation>
    <scope>NUCLEOTIDE SEQUENCE</scope>
    <source>
        <strain evidence="1">Expedition CK06-06</strain>
    </source>
</reference>
<sequence length="99" mass="11373">MVREHSRETESGVVLVKSHLRNLAPKEKVSRKTAKLVQEIIGAEAYDEEQFWKGMNVEQEHWEITKGDPVVTGKIAMHHLSEVPDYYDKLEIVEGKLDS</sequence>
<proteinExistence type="predicted"/>
<accession>X0TW46</accession>
<comment type="caution">
    <text evidence="1">The sequence shown here is derived from an EMBL/GenBank/DDBJ whole genome shotgun (WGS) entry which is preliminary data.</text>
</comment>
<evidence type="ECO:0000313" key="1">
    <source>
        <dbReference type="EMBL" id="GAF97449.1"/>
    </source>
</evidence>
<dbReference type="AlphaFoldDB" id="X0TW46"/>
<name>X0TW46_9ZZZZ</name>
<organism evidence="1">
    <name type="scientific">marine sediment metagenome</name>
    <dbReference type="NCBI Taxonomy" id="412755"/>
    <lineage>
        <taxon>unclassified sequences</taxon>
        <taxon>metagenomes</taxon>
        <taxon>ecological metagenomes</taxon>
    </lineage>
</organism>
<protein>
    <submittedName>
        <fullName evidence="1">Uncharacterized protein</fullName>
    </submittedName>
</protein>